<evidence type="ECO:0000313" key="1">
    <source>
        <dbReference type="EMBL" id="KAG0417318.1"/>
    </source>
</evidence>
<sequence length="396" mass="42312">MVRSVDRGGHVRLSDHRPIQRPGNVSVSHFLRGSTSAGALHLAIVTPVFGMLFMAVLAFFGLAPAAALRVDTADGGYTGIVVAIHESVQHHPYIVENIKALFRSASEFLHVATRGRLYFKEVTVVVPRTWPRRSRALVTGDSLFGTADVRAVDTGSDAGTIFTVQPRGCGQRGHYIQLTPGFLTDSGLSTVQHFGDHVRTLSSTGSSIRVSDGLRKAIEVLGSGNSAETGGMIVLASGVTEGQSYDDISGVVPWLEDNHVSVNMVVFGSGDSTMLSLLRERTRGMSHLVTGFAQETELEVQSGVEASLVGFLAARMDLQKQPIIVLNARKDFEDIIEVNFTLPSGTGKDTQVHILGTSLHSVIASLLNPHNDVCVGCADARDDDSSIDVRVPSAAM</sequence>
<proteinExistence type="predicted"/>
<feature type="non-terminal residue" evidence="1">
    <location>
        <position position="396"/>
    </location>
</feature>
<protein>
    <submittedName>
        <fullName evidence="1">Uncharacterized protein</fullName>
    </submittedName>
</protein>
<keyword evidence="2" id="KW-1185">Reference proteome</keyword>
<gene>
    <name evidence="1" type="ORF">HPB47_005718</name>
</gene>
<dbReference type="EMBL" id="JABSTQ010010859">
    <property type="protein sequence ID" value="KAG0417318.1"/>
    <property type="molecule type" value="Genomic_DNA"/>
</dbReference>
<accession>A0AC60PDI3</accession>
<dbReference type="Proteomes" id="UP000805193">
    <property type="component" value="Unassembled WGS sequence"/>
</dbReference>
<organism evidence="1 2">
    <name type="scientific">Ixodes persulcatus</name>
    <name type="common">Taiga tick</name>
    <dbReference type="NCBI Taxonomy" id="34615"/>
    <lineage>
        <taxon>Eukaryota</taxon>
        <taxon>Metazoa</taxon>
        <taxon>Ecdysozoa</taxon>
        <taxon>Arthropoda</taxon>
        <taxon>Chelicerata</taxon>
        <taxon>Arachnida</taxon>
        <taxon>Acari</taxon>
        <taxon>Parasitiformes</taxon>
        <taxon>Ixodida</taxon>
        <taxon>Ixodoidea</taxon>
        <taxon>Ixodidae</taxon>
        <taxon>Ixodinae</taxon>
        <taxon>Ixodes</taxon>
    </lineage>
</organism>
<evidence type="ECO:0000313" key="2">
    <source>
        <dbReference type="Proteomes" id="UP000805193"/>
    </source>
</evidence>
<name>A0AC60PDI3_IXOPE</name>
<comment type="caution">
    <text evidence="1">The sequence shown here is derived from an EMBL/GenBank/DDBJ whole genome shotgun (WGS) entry which is preliminary data.</text>
</comment>
<reference evidence="1 2" key="1">
    <citation type="journal article" date="2020" name="Cell">
        <title>Large-Scale Comparative Analyses of Tick Genomes Elucidate Their Genetic Diversity and Vector Capacities.</title>
        <authorList>
            <consortium name="Tick Genome and Microbiome Consortium (TIGMIC)"/>
            <person name="Jia N."/>
            <person name="Wang J."/>
            <person name="Shi W."/>
            <person name="Du L."/>
            <person name="Sun Y."/>
            <person name="Zhan W."/>
            <person name="Jiang J.F."/>
            <person name="Wang Q."/>
            <person name="Zhang B."/>
            <person name="Ji P."/>
            <person name="Bell-Sakyi L."/>
            <person name="Cui X.M."/>
            <person name="Yuan T.T."/>
            <person name="Jiang B.G."/>
            <person name="Yang W.F."/>
            <person name="Lam T.T."/>
            <person name="Chang Q.C."/>
            <person name="Ding S.J."/>
            <person name="Wang X.J."/>
            <person name="Zhu J.G."/>
            <person name="Ruan X.D."/>
            <person name="Zhao L."/>
            <person name="Wei J.T."/>
            <person name="Ye R.Z."/>
            <person name="Que T.C."/>
            <person name="Du C.H."/>
            <person name="Zhou Y.H."/>
            <person name="Cheng J.X."/>
            <person name="Dai P.F."/>
            <person name="Guo W.B."/>
            <person name="Han X.H."/>
            <person name="Huang E.J."/>
            <person name="Li L.F."/>
            <person name="Wei W."/>
            <person name="Gao Y.C."/>
            <person name="Liu J.Z."/>
            <person name="Shao H.Z."/>
            <person name="Wang X."/>
            <person name="Wang C.C."/>
            <person name="Yang T.C."/>
            <person name="Huo Q.B."/>
            <person name="Li W."/>
            <person name="Chen H.Y."/>
            <person name="Chen S.E."/>
            <person name="Zhou L.G."/>
            <person name="Ni X.B."/>
            <person name="Tian J.H."/>
            <person name="Sheng Y."/>
            <person name="Liu T."/>
            <person name="Pan Y.S."/>
            <person name="Xia L.Y."/>
            <person name="Li J."/>
            <person name="Zhao F."/>
            <person name="Cao W.C."/>
        </authorList>
    </citation>
    <scope>NUCLEOTIDE SEQUENCE [LARGE SCALE GENOMIC DNA]</scope>
    <source>
        <strain evidence="1">Iper-2018</strain>
    </source>
</reference>